<protein>
    <submittedName>
        <fullName evidence="1">Uncharacterized protein</fullName>
    </submittedName>
</protein>
<dbReference type="Proteomes" id="UP000324800">
    <property type="component" value="Unassembled WGS sequence"/>
</dbReference>
<sequence length="281" mass="31410">DINDIQNRIEAFGRNSTFAERGKIQNLELVEAEVASIFGALKIITGGEDVIDLGTIINNFGSNRKLNNSFPSFFTYNMDPASKASQYFQQQWCGNGNGVGNQVDDLAKIIKLIHNDGDQNIVNYKNGNSSNIINLRSILSVMIRRLLFRAIAHICIQSDEEFLPFRSTLLILQKLNDITSIVPFFTSTDLYIPSVIDDCARIVERGAGRVNSSQVVGFGETLIEIHDYDGEKSNMWWEPVQRIISEQIGPIKPGTTEEFMPKLTFGKESEWPVAPSVCLSI</sequence>
<evidence type="ECO:0000313" key="1">
    <source>
        <dbReference type="EMBL" id="KAA6339814.1"/>
    </source>
</evidence>
<feature type="non-terminal residue" evidence="1">
    <location>
        <position position="281"/>
    </location>
</feature>
<gene>
    <name evidence="1" type="ORF">EZS28_052581</name>
</gene>
<name>A0A5J4S153_9EUKA</name>
<reference evidence="1 2" key="1">
    <citation type="submission" date="2019-03" db="EMBL/GenBank/DDBJ databases">
        <title>Single cell metagenomics reveals metabolic interactions within the superorganism composed of flagellate Streblomastix strix and complex community of Bacteroidetes bacteria on its surface.</title>
        <authorList>
            <person name="Treitli S.C."/>
            <person name="Kolisko M."/>
            <person name="Husnik F."/>
            <person name="Keeling P."/>
            <person name="Hampl V."/>
        </authorList>
    </citation>
    <scope>NUCLEOTIDE SEQUENCE [LARGE SCALE GENOMIC DNA]</scope>
    <source>
        <strain evidence="1">ST1C</strain>
    </source>
</reference>
<comment type="caution">
    <text evidence="1">The sequence shown here is derived from an EMBL/GenBank/DDBJ whole genome shotgun (WGS) entry which is preliminary data.</text>
</comment>
<organism evidence="1 2">
    <name type="scientific">Streblomastix strix</name>
    <dbReference type="NCBI Taxonomy" id="222440"/>
    <lineage>
        <taxon>Eukaryota</taxon>
        <taxon>Metamonada</taxon>
        <taxon>Preaxostyla</taxon>
        <taxon>Oxymonadida</taxon>
        <taxon>Streblomastigidae</taxon>
        <taxon>Streblomastix</taxon>
    </lineage>
</organism>
<evidence type="ECO:0000313" key="2">
    <source>
        <dbReference type="Proteomes" id="UP000324800"/>
    </source>
</evidence>
<accession>A0A5J4S153</accession>
<feature type="non-terminal residue" evidence="1">
    <location>
        <position position="1"/>
    </location>
</feature>
<proteinExistence type="predicted"/>
<dbReference type="EMBL" id="SNRW01041028">
    <property type="protein sequence ID" value="KAA6339814.1"/>
    <property type="molecule type" value="Genomic_DNA"/>
</dbReference>
<dbReference type="AlphaFoldDB" id="A0A5J4S153"/>